<feature type="domain" description="Flagellin N-terminal" evidence="4">
    <location>
        <begin position="5"/>
        <end position="138"/>
    </location>
</feature>
<dbReference type="Proteomes" id="UP000556026">
    <property type="component" value="Unassembled WGS sequence"/>
</dbReference>
<feature type="domain" description="Flagellin C-terminal" evidence="5">
    <location>
        <begin position="218"/>
        <end position="300"/>
    </location>
</feature>
<dbReference type="EMBL" id="BLXX01000003">
    <property type="protein sequence ID" value="GFO59038.1"/>
    <property type="molecule type" value="Genomic_DNA"/>
</dbReference>
<evidence type="ECO:0000256" key="3">
    <source>
        <dbReference type="ARBA" id="ARBA00023143"/>
    </source>
</evidence>
<keyword evidence="6" id="KW-0282">Flagellum</keyword>
<dbReference type="GO" id="GO:0005198">
    <property type="term" value="F:structural molecule activity"/>
    <property type="evidence" value="ECO:0007669"/>
    <property type="project" value="InterPro"/>
</dbReference>
<name>A0A6V8MGC1_9BACT</name>
<dbReference type="PANTHER" id="PTHR42792">
    <property type="entry name" value="FLAGELLIN"/>
    <property type="match status" value="1"/>
</dbReference>
<dbReference type="SUPFAM" id="SSF64518">
    <property type="entry name" value="Phase 1 flagellin"/>
    <property type="match status" value="1"/>
</dbReference>
<dbReference type="GO" id="GO:0071973">
    <property type="term" value="P:bacterial-type flagellum-dependent cell motility"/>
    <property type="evidence" value="ECO:0007669"/>
    <property type="project" value="InterPro"/>
</dbReference>
<evidence type="ECO:0000313" key="7">
    <source>
        <dbReference type="Proteomes" id="UP000556026"/>
    </source>
</evidence>
<dbReference type="Pfam" id="PF00669">
    <property type="entry name" value="Flagellin_N"/>
    <property type="match status" value="1"/>
</dbReference>
<comment type="caution">
    <text evidence="6">The sequence shown here is derived from an EMBL/GenBank/DDBJ whole genome shotgun (WGS) entry which is preliminary data.</text>
</comment>
<keyword evidence="7" id="KW-1185">Reference proteome</keyword>
<dbReference type="InterPro" id="IPR001492">
    <property type="entry name" value="Flagellin"/>
</dbReference>
<organism evidence="6 7">
    <name type="scientific">Geomonas silvestris</name>
    <dbReference type="NCBI Taxonomy" id="2740184"/>
    <lineage>
        <taxon>Bacteria</taxon>
        <taxon>Pseudomonadati</taxon>
        <taxon>Thermodesulfobacteriota</taxon>
        <taxon>Desulfuromonadia</taxon>
        <taxon>Geobacterales</taxon>
        <taxon>Geobacteraceae</taxon>
        <taxon>Geomonas</taxon>
    </lineage>
</organism>
<dbReference type="InterPro" id="IPR046358">
    <property type="entry name" value="Flagellin_C"/>
</dbReference>
<dbReference type="InterPro" id="IPR013384">
    <property type="entry name" value="Flagell_FlgL"/>
</dbReference>
<comment type="similarity">
    <text evidence="2">Belongs to the bacterial flagellin family.</text>
</comment>
<dbReference type="PANTHER" id="PTHR42792:SF1">
    <property type="entry name" value="FLAGELLAR HOOK-ASSOCIATED PROTEIN 3"/>
    <property type="match status" value="1"/>
</dbReference>
<evidence type="ECO:0000313" key="6">
    <source>
        <dbReference type="EMBL" id="GFO59038.1"/>
    </source>
</evidence>
<comment type="subcellular location">
    <subcellularLocation>
        <location evidence="1">Bacterial flagellum</location>
    </subcellularLocation>
</comment>
<reference evidence="7" key="1">
    <citation type="submission" date="2020-06" db="EMBL/GenBank/DDBJ databases">
        <title>Draft genomic sequence of Geomonas sp. Red330.</title>
        <authorList>
            <person name="Itoh H."/>
            <person name="Zhenxing X."/>
            <person name="Ushijima N."/>
            <person name="Masuda Y."/>
            <person name="Shiratori Y."/>
            <person name="Senoo K."/>
        </authorList>
    </citation>
    <scope>NUCLEOTIDE SEQUENCE [LARGE SCALE GENOMIC DNA]</scope>
    <source>
        <strain evidence="7">Red330</strain>
    </source>
</reference>
<evidence type="ECO:0000259" key="4">
    <source>
        <dbReference type="Pfam" id="PF00669"/>
    </source>
</evidence>
<protein>
    <submittedName>
        <fullName evidence="6">Flagellar hook-associated protein 3</fullName>
    </submittedName>
</protein>
<dbReference type="Gene3D" id="1.20.1330.10">
    <property type="entry name" value="f41 fragment of flagellin, N-terminal domain"/>
    <property type="match status" value="1"/>
</dbReference>
<dbReference type="AlphaFoldDB" id="A0A6V8MGC1"/>
<keyword evidence="3" id="KW-0975">Bacterial flagellum</keyword>
<evidence type="ECO:0000256" key="2">
    <source>
        <dbReference type="ARBA" id="ARBA00005709"/>
    </source>
</evidence>
<keyword evidence="6" id="KW-0966">Cell projection</keyword>
<evidence type="ECO:0000256" key="1">
    <source>
        <dbReference type="ARBA" id="ARBA00004365"/>
    </source>
</evidence>
<proteinExistence type="inferred from homology"/>
<evidence type="ECO:0000259" key="5">
    <source>
        <dbReference type="Pfam" id="PF00700"/>
    </source>
</evidence>
<keyword evidence="6" id="KW-0969">Cilium</keyword>
<dbReference type="GO" id="GO:0009424">
    <property type="term" value="C:bacterial-type flagellum hook"/>
    <property type="evidence" value="ECO:0007669"/>
    <property type="project" value="InterPro"/>
</dbReference>
<dbReference type="InterPro" id="IPR001029">
    <property type="entry name" value="Flagellin_N"/>
</dbReference>
<dbReference type="Pfam" id="PF00700">
    <property type="entry name" value="Flagellin_C"/>
    <property type="match status" value="1"/>
</dbReference>
<dbReference type="RefSeq" id="WP_183353886.1">
    <property type="nucleotide sequence ID" value="NZ_BLXX01000003.1"/>
</dbReference>
<accession>A0A6V8MGC1</accession>
<gene>
    <name evidence="6" type="primary">flgL</name>
    <name evidence="6" type="ORF">GMST_13630</name>
</gene>
<sequence length="301" mass="31934">MRVTQNTTANLVLQSLQSIVQRQTQLEQYASTGSKISLPSDDPVATQQILKLKAQNTAQNQYDRNISNATALLTMSDSAMSAMSDVLVRAKELALATSNGTNSDESMAAAQKEMQQLKSQMITLGNSQLNGKYLFGGYRNDTPPFDTTTGAFQPATIDATQLEISQGTLMTVDYSGATLVSGGLPAGSTGVDIMKSFDNMIAAMNPPSSSAGVQAELGNLDKAASQVLVGRSIMGANLNRLTNLSEVAADKKIATDKVLSNLQDVDFTQVMSDLSKQQIAYSAAVAASAKISQISLLDYLR</sequence>
<dbReference type="NCBIfam" id="TIGR02550">
    <property type="entry name" value="flagell_flgL"/>
    <property type="match status" value="1"/>
</dbReference>